<dbReference type="SUPFAM" id="SSF51445">
    <property type="entry name" value="(Trans)glycosidases"/>
    <property type="match status" value="1"/>
</dbReference>
<dbReference type="Proteomes" id="UP000013785">
    <property type="component" value="Unassembled WGS sequence"/>
</dbReference>
<dbReference type="EMBL" id="AJAT01000014">
    <property type="protein sequence ID" value="EOL43986.1"/>
    <property type="molecule type" value="Genomic_DNA"/>
</dbReference>
<dbReference type="HOGENOM" id="CLU_074032_0_0_9"/>
<gene>
    <name evidence="1" type="ORF">UC3_01616</name>
</gene>
<reference evidence="1 2" key="1">
    <citation type="submission" date="2013-02" db="EMBL/GenBank/DDBJ databases">
        <title>The Genome Sequence of Enterococcus phoeniculicola BAA-412.</title>
        <authorList>
            <consortium name="The Broad Institute Genome Sequencing Platform"/>
            <consortium name="The Broad Institute Genome Sequencing Center for Infectious Disease"/>
            <person name="Earl A.M."/>
            <person name="Gilmore M.S."/>
            <person name="Lebreton F."/>
            <person name="Walker B."/>
            <person name="Young S.K."/>
            <person name="Zeng Q."/>
            <person name="Gargeya S."/>
            <person name="Fitzgerald M."/>
            <person name="Haas B."/>
            <person name="Abouelleil A."/>
            <person name="Alvarado L."/>
            <person name="Arachchi H.M."/>
            <person name="Berlin A.M."/>
            <person name="Chapman S.B."/>
            <person name="Dewar J."/>
            <person name="Goldberg J."/>
            <person name="Griggs A."/>
            <person name="Gujja S."/>
            <person name="Hansen M."/>
            <person name="Howarth C."/>
            <person name="Imamovic A."/>
            <person name="Larimer J."/>
            <person name="McCowan C."/>
            <person name="Murphy C."/>
            <person name="Neiman D."/>
            <person name="Pearson M."/>
            <person name="Priest M."/>
            <person name="Roberts A."/>
            <person name="Saif S."/>
            <person name="Shea T."/>
            <person name="Sisk P."/>
            <person name="Sykes S."/>
            <person name="Wortman J."/>
            <person name="Nusbaum C."/>
            <person name="Birren B."/>
        </authorList>
    </citation>
    <scope>NUCLEOTIDE SEQUENCE [LARGE SCALE GENOMIC DNA]</scope>
    <source>
        <strain evidence="1 2">ATCC BAA-412</strain>
    </source>
</reference>
<comment type="caution">
    <text evidence="1">The sequence shown here is derived from an EMBL/GenBank/DDBJ whole genome shotgun (WGS) entry which is preliminary data.</text>
</comment>
<dbReference type="STRING" id="154621.RV11_GL000241"/>
<evidence type="ECO:0000313" key="1">
    <source>
        <dbReference type="EMBL" id="EOL43986.1"/>
    </source>
</evidence>
<evidence type="ECO:0008006" key="3">
    <source>
        <dbReference type="Google" id="ProtNLM"/>
    </source>
</evidence>
<dbReference type="eggNOG" id="COG2730">
    <property type="taxonomic scope" value="Bacteria"/>
</dbReference>
<dbReference type="PATRIC" id="fig|1158610.3.peg.1603"/>
<sequence>MDYVKGVTFGFMSKKGEWATSQAKESLRLMKEGCGADHVILPIVVEQKTAQSTEIDWKGETVLSDSEVTELITFAKSIGLKVILKPMVNISDGTWRAHINFFEYDVPCEPKWSEWFASYTEYIVHYAKIAEQTACELFVIGCELVNTDRRDAQWRKLIKEVRLSYKGVITYNCDKYQETHVTWWDAVDVISSSGYYPIDKWSQELDRIEAVVFRENKPFFFCEAGCPSREGSEYLPNDWSLTGKVNQQSQGKWYQAMFDACQTRSWVKGFGLWDWKATLYKKEEANMDMDYALYGKVSEGIVQKFYKNI</sequence>
<protein>
    <recommendedName>
        <fullName evidence="3">1,4-beta-xylanase</fullName>
    </recommendedName>
</protein>
<dbReference type="Gene3D" id="3.20.20.80">
    <property type="entry name" value="Glycosidases"/>
    <property type="match status" value="1"/>
</dbReference>
<accession>R3W879</accession>
<keyword evidence="2" id="KW-1185">Reference proteome</keyword>
<dbReference type="AlphaFoldDB" id="R3W879"/>
<name>R3W879_9ENTE</name>
<proteinExistence type="predicted"/>
<dbReference type="Pfam" id="PF22612">
    <property type="entry name" value="GH113"/>
    <property type="match status" value="1"/>
</dbReference>
<evidence type="ECO:0000313" key="2">
    <source>
        <dbReference type="Proteomes" id="UP000013785"/>
    </source>
</evidence>
<dbReference type="InterPro" id="IPR017853">
    <property type="entry name" value="GH"/>
</dbReference>
<dbReference type="InterPro" id="IPR055151">
    <property type="entry name" value="GH113"/>
</dbReference>
<organism evidence="1 2">
    <name type="scientific">Enterococcus phoeniculicola ATCC BAA-412</name>
    <dbReference type="NCBI Taxonomy" id="1158610"/>
    <lineage>
        <taxon>Bacteria</taxon>
        <taxon>Bacillati</taxon>
        <taxon>Bacillota</taxon>
        <taxon>Bacilli</taxon>
        <taxon>Lactobacillales</taxon>
        <taxon>Enterococcaceae</taxon>
        <taxon>Enterococcus</taxon>
    </lineage>
</organism>
<dbReference type="RefSeq" id="WP_010768279.1">
    <property type="nucleotide sequence ID" value="NZ_ASWE01000003.1"/>
</dbReference>
<dbReference type="OrthoDB" id="9773531at2"/>